<evidence type="ECO:0000256" key="1">
    <source>
        <dbReference type="ARBA" id="ARBA00004496"/>
    </source>
</evidence>
<dbReference type="GO" id="GO:0031267">
    <property type="term" value="F:small GTPase binding"/>
    <property type="evidence" value="ECO:0007669"/>
    <property type="project" value="TreeGrafter"/>
</dbReference>
<dbReference type="PROSITE" id="PS50002">
    <property type="entry name" value="SH3"/>
    <property type="match status" value="1"/>
</dbReference>
<sequence length="1131" mass="130430">MELNTWNKSCHKYGVAVVNYDPIRPEFLSLSVGDVVHIIEEYGSGNTGWFRGHLLSNRNQVGIFPKMYIHTKDCDVENPGQYETVKSKEDSMAMELTFTLREWWVAWKNSFLRQGQTMVLTQIYHTMNELIILRGKLMSNMLTEDSMVELKEEIADIVDWGNGQLGMDLIPRVDGEQVDVDRCSIVRLYRVHLQSAENAKSSQPKYSKKRHKSLSVNSPKDTDIVFNVLVNLKVSQCNVGDESQIVMSVYDNRDQKFVSEQSIIRMNKNGAPMKPEKLDNCFGLFTELPLDEYQKYLYIVVRIYRIVLSIEEVKNGMNEDSCFCTINISSCIENEGTFPELHKDLIKKLSNPGVSSGANIGSSAKLGSSSALSKAGGNVGMSLTFDVSVYDGDLQSVKTDYPVLFTKDITIIPKLSQFDVINPGEVRNDIYLTLSEAQFERGNKKSQKNVEVVVTVYNSKGKVVEKCIHHGCGEDPLIHFPSCVFYHDNQPKWQETIKISLPMDELPGSHIRFDVYHCQARNRAEKKLYGFAFMRVTNNLQIVIKDGSHNLCIFKCEDEKKIKFEKYCKIPFLAEDYGETTKQSSAQSPTSAPYDRHQREHIGIRTLLCSTKFTQTSELLGVLNWREEKSHIDKNLNELMSVQGTEVMKFLQNIMDRLLEMLDDGCTNKAPYCSKVFQVIVFILNLLLDTRFENFRPVYEDYLAKTFSFPNVYKHLMNQFAFGIEQFCEGKAFTLSMAMKVLGELMRLITRSRQLEKESPFNDREKEKEFRIKLQHLFEKMGRLLSQQDEKLKISQMELLSNLHKCYEPLMELITKRELADQVRDVITHLPKAKDLPVEIRRTKMEFIQKTVNSDLFRDDESRSTLLSLCLNHIKACLIERYFLDIQIATSILGDILEIFFNLKEVKSISQDINTLALSLFEVLIQSISRIADGEFTSNPQSYPQVMLRKPTMSENSSPCSTLDRKSRRSRTLFQGVSRPSSEVITTKDDTPKFLGEMVACLTELLRLMEETHYTAVIQIHPKGPPLKDFLTQVLHTFLELLKPEMLSADWTIMRMETNNVIFSAVEYFSQALKNQFLEGEYFDQHLWNLYFRLAVDFITQPSLQLEEYSESKRNKFIERYIKMQIIILHC</sequence>
<feature type="domain" description="C2 DOCK-type" evidence="8">
    <location>
        <begin position="427"/>
        <end position="609"/>
    </location>
</feature>
<dbReference type="Pfam" id="PF14429">
    <property type="entry name" value="DOCK-C2"/>
    <property type="match status" value="1"/>
</dbReference>
<dbReference type="CDD" id="cd11872">
    <property type="entry name" value="SH3_DOCK_AB"/>
    <property type="match status" value="1"/>
</dbReference>
<dbReference type="Pfam" id="PF16172">
    <property type="entry name" value="DOCK_N"/>
    <property type="match status" value="1"/>
</dbReference>
<organism evidence="9 10">
    <name type="scientific">Mytilus edulis</name>
    <name type="common">Blue mussel</name>
    <dbReference type="NCBI Taxonomy" id="6550"/>
    <lineage>
        <taxon>Eukaryota</taxon>
        <taxon>Metazoa</taxon>
        <taxon>Spiralia</taxon>
        <taxon>Lophotrochozoa</taxon>
        <taxon>Mollusca</taxon>
        <taxon>Bivalvia</taxon>
        <taxon>Autobranchia</taxon>
        <taxon>Pteriomorphia</taxon>
        <taxon>Mytilida</taxon>
        <taxon>Mytiloidea</taxon>
        <taxon>Mytilidae</taxon>
        <taxon>Mytilinae</taxon>
        <taxon>Mytilus</taxon>
    </lineage>
</organism>
<dbReference type="Pfam" id="PF23554">
    <property type="entry name" value="TPR_DOCK"/>
    <property type="match status" value="1"/>
</dbReference>
<dbReference type="EMBL" id="CAJPWZ010001630">
    <property type="protein sequence ID" value="CAG2219466.1"/>
    <property type="molecule type" value="Genomic_DNA"/>
</dbReference>
<dbReference type="Gene3D" id="2.60.40.150">
    <property type="entry name" value="C2 domain"/>
    <property type="match status" value="1"/>
</dbReference>
<protein>
    <submittedName>
        <fullName evidence="9">DOCK3</fullName>
    </submittedName>
</protein>
<dbReference type="InterPro" id="IPR032376">
    <property type="entry name" value="DOCK_N"/>
</dbReference>
<dbReference type="InterPro" id="IPR001452">
    <property type="entry name" value="SH3_domain"/>
</dbReference>
<dbReference type="PANTHER" id="PTHR45653">
    <property type="entry name" value="DEDICATOR OF CYTOKINESIS"/>
    <property type="match status" value="1"/>
</dbReference>
<dbReference type="InterPro" id="IPR026791">
    <property type="entry name" value="DOCK"/>
</dbReference>
<dbReference type="OrthoDB" id="18896at2759"/>
<keyword evidence="4" id="KW-0597">Phosphoprotein</keyword>
<comment type="subcellular location">
    <subcellularLocation>
        <location evidence="1">Cytoplasm</location>
    </subcellularLocation>
</comment>
<evidence type="ECO:0000256" key="6">
    <source>
        <dbReference type="PROSITE-ProRule" id="PRU00983"/>
    </source>
</evidence>
<dbReference type="InterPro" id="IPR036028">
    <property type="entry name" value="SH3-like_dom_sf"/>
</dbReference>
<dbReference type="PROSITE" id="PS51650">
    <property type="entry name" value="C2_DOCK"/>
    <property type="match status" value="1"/>
</dbReference>
<dbReference type="InterPro" id="IPR042455">
    <property type="entry name" value="DOCK_N_sub1"/>
</dbReference>
<dbReference type="AlphaFoldDB" id="A0A8S3SCM6"/>
<comment type="similarity">
    <text evidence="6">Belongs to the DOCK family.</text>
</comment>
<evidence type="ECO:0000313" key="9">
    <source>
        <dbReference type="EMBL" id="CAG2219466.1"/>
    </source>
</evidence>
<evidence type="ECO:0000256" key="5">
    <source>
        <dbReference type="PROSITE-ProRule" id="PRU00192"/>
    </source>
</evidence>
<evidence type="ECO:0000256" key="3">
    <source>
        <dbReference type="ARBA" id="ARBA00022490"/>
    </source>
</evidence>
<dbReference type="GO" id="GO:0005737">
    <property type="term" value="C:cytoplasm"/>
    <property type="evidence" value="ECO:0007669"/>
    <property type="project" value="UniProtKB-SubCell"/>
</dbReference>
<dbReference type="GO" id="GO:0007264">
    <property type="term" value="P:small GTPase-mediated signal transduction"/>
    <property type="evidence" value="ECO:0007669"/>
    <property type="project" value="InterPro"/>
</dbReference>
<dbReference type="GO" id="GO:0005886">
    <property type="term" value="C:plasma membrane"/>
    <property type="evidence" value="ECO:0007669"/>
    <property type="project" value="TreeGrafter"/>
</dbReference>
<keyword evidence="10" id="KW-1185">Reference proteome</keyword>
<comment type="caution">
    <text evidence="9">The sequence shown here is derived from an EMBL/GenBank/DDBJ whole genome shotgun (WGS) entry which is preliminary data.</text>
</comment>
<dbReference type="SMART" id="SM00326">
    <property type="entry name" value="SH3"/>
    <property type="match status" value="1"/>
</dbReference>
<evidence type="ECO:0000256" key="2">
    <source>
        <dbReference type="ARBA" id="ARBA00022443"/>
    </source>
</evidence>
<dbReference type="InterPro" id="IPR056372">
    <property type="entry name" value="TPR_DOCK"/>
</dbReference>
<evidence type="ECO:0000313" key="10">
    <source>
        <dbReference type="Proteomes" id="UP000683360"/>
    </source>
</evidence>
<evidence type="ECO:0000259" key="7">
    <source>
        <dbReference type="PROSITE" id="PS50002"/>
    </source>
</evidence>
<dbReference type="Pfam" id="PF00018">
    <property type="entry name" value="SH3_1"/>
    <property type="match status" value="1"/>
</dbReference>
<dbReference type="PANTHER" id="PTHR45653:SF12">
    <property type="entry name" value="SPONGE, ISOFORM E"/>
    <property type="match status" value="1"/>
</dbReference>
<dbReference type="SUPFAM" id="SSF50044">
    <property type="entry name" value="SH3-domain"/>
    <property type="match status" value="1"/>
</dbReference>
<dbReference type="Gene3D" id="2.30.30.40">
    <property type="entry name" value="SH3 Domains"/>
    <property type="match status" value="1"/>
</dbReference>
<accession>A0A8S3SCM6</accession>
<proteinExistence type="inferred from homology"/>
<evidence type="ECO:0000259" key="8">
    <source>
        <dbReference type="PROSITE" id="PS51650"/>
    </source>
</evidence>
<keyword evidence="2 5" id="KW-0728">SH3 domain</keyword>
<name>A0A8S3SCM6_MYTED</name>
<evidence type="ECO:0000256" key="4">
    <source>
        <dbReference type="ARBA" id="ARBA00022553"/>
    </source>
</evidence>
<gene>
    <name evidence="9" type="ORF">MEDL_32974</name>
</gene>
<dbReference type="InterPro" id="IPR027007">
    <property type="entry name" value="C2_DOCK-type_domain"/>
</dbReference>
<keyword evidence="3" id="KW-0963">Cytoplasm</keyword>
<dbReference type="Gene3D" id="1.20.1270.350">
    <property type="entry name" value="Dedicator of cytokinesis N-terminal subdomain"/>
    <property type="match status" value="1"/>
</dbReference>
<dbReference type="SUPFAM" id="SSF48371">
    <property type="entry name" value="ARM repeat"/>
    <property type="match status" value="1"/>
</dbReference>
<feature type="domain" description="SH3" evidence="7">
    <location>
        <begin position="9"/>
        <end position="74"/>
    </location>
</feature>
<dbReference type="InterPro" id="IPR035892">
    <property type="entry name" value="C2_domain_sf"/>
</dbReference>
<reference evidence="9" key="1">
    <citation type="submission" date="2021-03" db="EMBL/GenBank/DDBJ databases">
        <authorList>
            <person name="Bekaert M."/>
        </authorList>
    </citation>
    <scope>NUCLEOTIDE SEQUENCE</scope>
</reference>
<dbReference type="InterPro" id="IPR016024">
    <property type="entry name" value="ARM-type_fold"/>
</dbReference>
<dbReference type="GO" id="GO:0005085">
    <property type="term" value="F:guanyl-nucleotide exchange factor activity"/>
    <property type="evidence" value="ECO:0007669"/>
    <property type="project" value="InterPro"/>
</dbReference>
<dbReference type="Proteomes" id="UP000683360">
    <property type="component" value="Unassembled WGS sequence"/>
</dbReference>